<gene>
    <name evidence="2" type="ORF">NDI37_05655</name>
</gene>
<comment type="caution">
    <text evidence="2">The sequence shown here is derived from an EMBL/GenBank/DDBJ whole genome shotgun (WGS) entry which is preliminary data.</text>
</comment>
<evidence type="ECO:0000256" key="1">
    <source>
        <dbReference type="SAM" id="SignalP"/>
    </source>
</evidence>
<feature type="signal peptide" evidence="1">
    <location>
        <begin position="1"/>
        <end position="20"/>
    </location>
</feature>
<evidence type="ECO:0000313" key="3">
    <source>
        <dbReference type="Proteomes" id="UP001442494"/>
    </source>
</evidence>
<sequence length="215" mass="22605">MKTKSHWAMPVALFAVGLSAAGGLNLSATAVTNSTTDSSIQESQPSSIQPQGELLLAQGLVGQCRAVNQRIFVYAQRSTTSQTIRTLAPNETVTLADNGSAGWIAINAPATGYIQAQYLKPCTGANNPPPAQPSSLCRVVTYRGSEGLAIRSGPNKTGTRVGGIRLGDRVTLAKSPPDLTYDSDRRAWVQITAPVAGWISYGYPSSNSLNVGRCP</sequence>
<keyword evidence="1" id="KW-0732">Signal</keyword>
<dbReference type="EMBL" id="JAMPKK010000008">
    <property type="protein sequence ID" value="MEP0863947.1"/>
    <property type="molecule type" value="Genomic_DNA"/>
</dbReference>
<name>A0ABV0JMN7_9CYAN</name>
<dbReference type="Proteomes" id="UP001442494">
    <property type="component" value="Unassembled WGS sequence"/>
</dbReference>
<reference evidence="2 3" key="1">
    <citation type="submission" date="2022-04" db="EMBL/GenBank/DDBJ databases">
        <title>Positive selection, recombination, and allopatry shape intraspecific diversity of widespread and dominant cyanobacteria.</title>
        <authorList>
            <person name="Wei J."/>
            <person name="Shu W."/>
            <person name="Hu C."/>
        </authorList>
    </citation>
    <scope>NUCLEOTIDE SEQUENCE [LARGE SCALE GENOMIC DNA]</scope>
    <source>
        <strain evidence="2 3">GB2-A5</strain>
    </source>
</reference>
<keyword evidence="3" id="KW-1185">Reference proteome</keyword>
<dbReference type="Gene3D" id="2.30.30.40">
    <property type="entry name" value="SH3 Domains"/>
    <property type="match status" value="2"/>
</dbReference>
<organism evidence="2 3">
    <name type="scientific">Funiculus sociatus GB2-A5</name>
    <dbReference type="NCBI Taxonomy" id="2933946"/>
    <lineage>
        <taxon>Bacteria</taxon>
        <taxon>Bacillati</taxon>
        <taxon>Cyanobacteriota</taxon>
        <taxon>Cyanophyceae</taxon>
        <taxon>Coleofasciculales</taxon>
        <taxon>Coleofasciculaceae</taxon>
        <taxon>Funiculus</taxon>
    </lineage>
</organism>
<feature type="chain" id="PRO_5045767142" evidence="1">
    <location>
        <begin position="21"/>
        <end position="215"/>
    </location>
</feature>
<evidence type="ECO:0000313" key="2">
    <source>
        <dbReference type="EMBL" id="MEP0863947.1"/>
    </source>
</evidence>
<protein>
    <submittedName>
        <fullName evidence="2">SH3 domain-containing protein</fullName>
    </submittedName>
</protein>
<accession>A0ABV0JMN7</accession>
<dbReference type="RefSeq" id="WP_190417657.1">
    <property type="nucleotide sequence ID" value="NZ_JAMPKK010000008.1"/>
</dbReference>
<proteinExistence type="predicted"/>